<accession>A0ABQ9FSI1</accession>
<dbReference type="EMBL" id="JARBDR010000214">
    <property type="protein sequence ID" value="KAJ8318658.1"/>
    <property type="molecule type" value="Genomic_DNA"/>
</dbReference>
<comment type="caution">
    <text evidence="1">The sequence shown here is derived from an EMBL/GenBank/DDBJ whole genome shotgun (WGS) entry which is preliminary data.</text>
</comment>
<name>A0ABQ9FSI1_TEGGR</name>
<evidence type="ECO:0000313" key="2">
    <source>
        <dbReference type="Proteomes" id="UP001217089"/>
    </source>
</evidence>
<gene>
    <name evidence="1" type="ORF">KUTeg_003749</name>
</gene>
<dbReference type="Proteomes" id="UP001217089">
    <property type="component" value="Unassembled WGS sequence"/>
</dbReference>
<protein>
    <submittedName>
        <fullName evidence="1">Uncharacterized protein</fullName>
    </submittedName>
</protein>
<reference evidence="1 2" key="1">
    <citation type="submission" date="2022-12" db="EMBL/GenBank/DDBJ databases">
        <title>Chromosome-level genome of Tegillarca granosa.</title>
        <authorList>
            <person name="Kim J."/>
        </authorList>
    </citation>
    <scope>NUCLEOTIDE SEQUENCE [LARGE SCALE GENOMIC DNA]</scope>
    <source>
        <strain evidence="1">Teg-2019</strain>
        <tissue evidence="1">Adductor muscle</tissue>
    </source>
</reference>
<organism evidence="1 2">
    <name type="scientific">Tegillarca granosa</name>
    <name type="common">Malaysian cockle</name>
    <name type="synonym">Anadara granosa</name>
    <dbReference type="NCBI Taxonomy" id="220873"/>
    <lineage>
        <taxon>Eukaryota</taxon>
        <taxon>Metazoa</taxon>
        <taxon>Spiralia</taxon>
        <taxon>Lophotrochozoa</taxon>
        <taxon>Mollusca</taxon>
        <taxon>Bivalvia</taxon>
        <taxon>Autobranchia</taxon>
        <taxon>Pteriomorphia</taxon>
        <taxon>Arcoida</taxon>
        <taxon>Arcoidea</taxon>
        <taxon>Arcidae</taxon>
        <taxon>Tegillarca</taxon>
    </lineage>
</organism>
<keyword evidence="2" id="KW-1185">Reference proteome</keyword>
<evidence type="ECO:0000313" key="1">
    <source>
        <dbReference type="EMBL" id="KAJ8318658.1"/>
    </source>
</evidence>
<sequence length="60" mass="6973">MFQNSAHSLGLEHPCNKNKLRKIYQSQPSFKDVNLHKAFSMRRHKCRGIVTIVPYAVPSY</sequence>
<proteinExistence type="predicted"/>